<gene>
    <name evidence="6" type="ORF">G7Y85_04255</name>
</gene>
<keyword evidence="7" id="KW-1185">Reference proteome</keyword>
<dbReference type="InterPro" id="IPR001647">
    <property type="entry name" value="HTH_TetR"/>
</dbReference>
<dbReference type="EMBL" id="JAAMOW010000002">
    <property type="protein sequence ID" value="NGY03965.1"/>
    <property type="molecule type" value="Genomic_DNA"/>
</dbReference>
<reference evidence="6 7" key="1">
    <citation type="journal article" date="2014" name="Int. J. Syst. Evol. Microbiol.">
        <title>Solimonas terrae sp. nov., isolated from soil.</title>
        <authorList>
            <person name="Kim S.J."/>
            <person name="Moon J.Y."/>
            <person name="Weon H.Y."/>
            <person name="Ahn J.H."/>
            <person name="Chen W.M."/>
            <person name="Kwon S.W."/>
        </authorList>
    </citation>
    <scope>NUCLEOTIDE SEQUENCE [LARGE SCALE GENOMIC DNA]</scope>
    <source>
        <strain evidence="6 7">KIS83-12</strain>
    </source>
</reference>
<evidence type="ECO:0000259" key="5">
    <source>
        <dbReference type="PROSITE" id="PS50977"/>
    </source>
</evidence>
<keyword evidence="3" id="KW-0804">Transcription</keyword>
<dbReference type="PROSITE" id="PS50977">
    <property type="entry name" value="HTH_TETR_2"/>
    <property type="match status" value="1"/>
</dbReference>
<name>A0A6M2BP12_9GAMM</name>
<evidence type="ECO:0000256" key="4">
    <source>
        <dbReference type="PROSITE-ProRule" id="PRU00335"/>
    </source>
</evidence>
<dbReference type="RefSeq" id="WP_166252308.1">
    <property type="nucleotide sequence ID" value="NZ_JAAMOW010000002.1"/>
</dbReference>
<evidence type="ECO:0000256" key="3">
    <source>
        <dbReference type="ARBA" id="ARBA00023163"/>
    </source>
</evidence>
<dbReference type="Pfam" id="PF17920">
    <property type="entry name" value="TetR_C_16"/>
    <property type="match status" value="1"/>
</dbReference>
<feature type="domain" description="HTH tetR-type" evidence="5">
    <location>
        <begin position="13"/>
        <end position="73"/>
    </location>
</feature>
<dbReference type="Proteomes" id="UP000472676">
    <property type="component" value="Unassembled WGS sequence"/>
</dbReference>
<evidence type="ECO:0000313" key="6">
    <source>
        <dbReference type="EMBL" id="NGY03965.1"/>
    </source>
</evidence>
<proteinExistence type="predicted"/>
<sequence length="188" mass="20433">MSTRTTPKRRNAPQTKAKILAAAQQAFAEHGYSQSGIRDIAAIADVSSTMLLRYYGSKAALFEAALIAAMPLDALLVDTPRAQFGASLARLFLNTALDIRPPSIIALALGDPEARAIATRVTESHIIAPLARWLGPPDAEVRALEIVMLSMSFVQFSRQLPLVPKRRGADRKLADWFADSVQAIVEPR</sequence>
<evidence type="ECO:0000256" key="2">
    <source>
        <dbReference type="ARBA" id="ARBA00023125"/>
    </source>
</evidence>
<keyword evidence="2 4" id="KW-0238">DNA-binding</keyword>
<feature type="DNA-binding region" description="H-T-H motif" evidence="4">
    <location>
        <begin position="36"/>
        <end position="55"/>
    </location>
</feature>
<evidence type="ECO:0000256" key="1">
    <source>
        <dbReference type="ARBA" id="ARBA00023015"/>
    </source>
</evidence>
<dbReference type="InterPro" id="IPR036271">
    <property type="entry name" value="Tet_transcr_reg_TetR-rel_C_sf"/>
</dbReference>
<organism evidence="6 7">
    <name type="scientific">Solimonas terrae</name>
    <dbReference type="NCBI Taxonomy" id="1396819"/>
    <lineage>
        <taxon>Bacteria</taxon>
        <taxon>Pseudomonadati</taxon>
        <taxon>Pseudomonadota</taxon>
        <taxon>Gammaproteobacteria</taxon>
        <taxon>Nevskiales</taxon>
        <taxon>Nevskiaceae</taxon>
        <taxon>Solimonas</taxon>
    </lineage>
</organism>
<dbReference type="InterPro" id="IPR041678">
    <property type="entry name" value="TetR_C_16"/>
</dbReference>
<evidence type="ECO:0000313" key="7">
    <source>
        <dbReference type="Proteomes" id="UP000472676"/>
    </source>
</evidence>
<dbReference type="SUPFAM" id="SSF48498">
    <property type="entry name" value="Tetracyclin repressor-like, C-terminal domain"/>
    <property type="match status" value="1"/>
</dbReference>
<keyword evidence="1" id="KW-0805">Transcription regulation</keyword>
<dbReference type="GO" id="GO:0003700">
    <property type="term" value="F:DNA-binding transcription factor activity"/>
    <property type="evidence" value="ECO:0007669"/>
    <property type="project" value="TreeGrafter"/>
</dbReference>
<dbReference type="PRINTS" id="PR00455">
    <property type="entry name" value="HTHTETR"/>
</dbReference>
<dbReference type="InterPro" id="IPR050109">
    <property type="entry name" value="HTH-type_TetR-like_transc_reg"/>
</dbReference>
<dbReference type="SUPFAM" id="SSF46689">
    <property type="entry name" value="Homeodomain-like"/>
    <property type="match status" value="1"/>
</dbReference>
<dbReference type="Gene3D" id="1.10.357.10">
    <property type="entry name" value="Tetracycline Repressor, domain 2"/>
    <property type="match status" value="1"/>
</dbReference>
<protein>
    <submittedName>
        <fullName evidence="6">TetR/AcrR family transcriptional regulator</fullName>
    </submittedName>
</protein>
<dbReference type="GO" id="GO:0000976">
    <property type="term" value="F:transcription cis-regulatory region binding"/>
    <property type="evidence" value="ECO:0007669"/>
    <property type="project" value="TreeGrafter"/>
</dbReference>
<dbReference type="AlphaFoldDB" id="A0A6M2BP12"/>
<dbReference type="Pfam" id="PF00440">
    <property type="entry name" value="TetR_N"/>
    <property type="match status" value="1"/>
</dbReference>
<dbReference type="InterPro" id="IPR009057">
    <property type="entry name" value="Homeodomain-like_sf"/>
</dbReference>
<dbReference type="PANTHER" id="PTHR30055:SF234">
    <property type="entry name" value="HTH-TYPE TRANSCRIPTIONAL REGULATOR BETI"/>
    <property type="match status" value="1"/>
</dbReference>
<comment type="caution">
    <text evidence="6">The sequence shown here is derived from an EMBL/GenBank/DDBJ whole genome shotgun (WGS) entry which is preliminary data.</text>
</comment>
<dbReference type="PANTHER" id="PTHR30055">
    <property type="entry name" value="HTH-TYPE TRANSCRIPTIONAL REGULATOR RUTR"/>
    <property type="match status" value="1"/>
</dbReference>
<accession>A0A6M2BP12</accession>